<dbReference type="Pfam" id="PF03382">
    <property type="entry name" value="DUF285"/>
    <property type="match status" value="1"/>
</dbReference>
<organism evidence="1 2">
    <name type="scientific">Lactobacillus panisapium</name>
    <dbReference type="NCBI Taxonomy" id="2012495"/>
    <lineage>
        <taxon>Bacteria</taxon>
        <taxon>Bacillati</taxon>
        <taxon>Bacillota</taxon>
        <taxon>Bacilli</taxon>
        <taxon>Lactobacillales</taxon>
        <taxon>Lactobacillaceae</taxon>
        <taxon>Lactobacillus</taxon>
    </lineage>
</organism>
<dbReference type="SUPFAM" id="SSF52047">
    <property type="entry name" value="RNI-like"/>
    <property type="match status" value="1"/>
</dbReference>
<name>A0ABX8WB57_9LACO</name>
<dbReference type="InterPro" id="IPR005046">
    <property type="entry name" value="DUF285"/>
</dbReference>
<dbReference type="EMBL" id="CP048268">
    <property type="protein sequence ID" value="QYN52773.1"/>
    <property type="molecule type" value="Genomic_DNA"/>
</dbReference>
<dbReference type="NCBIfam" id="TIGR02167">
    <property type="entry name" value="Liste_lipo_26"/>
    <property type="match status" value="2"/>
</dbReference>
<dbReference type="Proteomes" id="UP000826550">
    <property type="component" value="Chromosome"/>
</dbReference>
<protein>
    <submittedName>
        <fullName evidence="1">BspA family leucine-rich repeat surface protein</fullName>
    </submittedName>
</protein>
<accession>A0ABX8WB57</accession>
<dbReference type="InterPro" id="IPR011889">
    <property type="entry name" value="Liste_lipo_26"/>
</dbReference>
<evidence type="ECO:0000313" key="1">
    <source>
        <dbReference type="EMBL" id="QYN52773.1"/>
    </source>
</evidence>
<proteinExistence type="predicted"/>
<reference evidence="1 2" key="1">
    <citation type="submission" date="2020-01" db="EMBL/GenBank/DDBJ databases">
        <title>Vast differences in strain-level diversity in the gut microbiota of two closely related honey bee species.</title>
        <authorList>
            <person name="Ellegaard K.M."/>
            <person name="Suenami S."/>
            <person name="Miyazaki R."/>
            <person name="Engel P."/>
        </authorList>
    </citation>
    <scope>NUCLEOTIDE SEQUENCE [LARGE SCALE GENOMIC DNA]</scope>
    <source>
        <strain evidence="1 2">ESL0416</strain>
    </source>
</reference>
<keyword evidence="2" id="KW-1185">Reference proteome</keyword>
<sequence>MANRRKKINLSKKLLVSSAIAGIIGGTAVTLFPTQAGYIQTVQAKKKKPHYSSIINISRFSENNDCLLKYDVTTKTLHIKEGANSNTLGRTPIYRAVYDAKKHISKRNMFKPTDIEHISIDSQIKLPRNSSLLFGRLYKLQDISGLDKVDTGDVDSFEKLFYKDKSLQSLDLSSWDISSIGYAGASEMFSGAKSLTQINLTNWDDIPDTDMLSGLDTTKVKIIGFDDED</sequence>
<evidence type="ECO:0000313" key="2">
    <source>
        <dbReference type="Proteomes" id="UP000826550"/>
    </source>
</evidence>
<dbReference type="RefSeq" id="WP_220221113.1">
    <property type="nucleotide sequence ID" value="NZ_CP048268.1"/>
</dbReference>
<dbReference type="InterPro" id="IPR032675">
    <property type="entry name" value="LRR_dom_sf"/>
</dbReference>
<dbReference type="Gene3D" id="3.80.10.10">
    <property type="entry name" value="Ribonuclease Inhibitor"/>
    <property type="match status" value="1"/>
</dbReference>
<gene>
    <name evidence="1" type="ORF">GYM71_04820</name>
</gene>